<keyword evidence="2" id="KW-0805">Transcription regulation</keyword>
<evidence type="ECO:0000256" key="4">
    <source>
        <dbReference type="ARBA" id="ARBA00023163"/>
    </source>
</evidence>
<evidence type="ECO:0000256" key="1">
    <source>
        <dbReference type="ARBA" id="ARBA00022723"/>
    </source>
</evidence>
<sequence length="747" mass="82858">MTTPDHPCNMCRLKKRGCNRTQPVCGTCTKAGIADRCSYRAEDMPPPRSFGKRREKSDDDYPPSLAIGSDSRATKIRRTLSILNSGIADKSQGGWQAPNLSYSRTGPATHAGTPRIEINGSRRTPESSDSMESGVDPLMPRVRNGTRADATARLNSERRDLLSPLVRLQRIVSRRTNIVKQEEDVPNNQRSGLIGWVIPQFRGGHDVLGSRISLSKGLSDRLVTTYLTLEYVNLPIFDMSGFKSAYEAVCSSGDLNNGSTLFYGALNVIFGISCLATRDMDEVQASAFYDHGQKLAGSFDSNDRSLLIQFYILQSQYLNAIGNPRLAWVVIGFAIRYAQSFGLPFGTGIGGDRGTKEVSRKIWHSAMVLERMLALQLGLLPQTSNPFQIPLPTHLDSDYIDTISGRKPSARERPSTVEFLAASARLYGHVEDIMALEKEYKIGHGGCAAKKVLALDLTSFLKVDNLLHDWNLSLPLFLQPEEPVDSSDDPIVLRQRNILRIRYLYVRLRLYRPLFILALILSTKCNCDPEGAAHLTEKDFSSPDSPICWSFVRDSALKCISAAMELVKIVSANDNQRRPFRNNNNNNKNVEDSHINPVPAYWENVDYIYASGTILIASGLCPFISSNETDQVNRWKIEKSWSKALHLLEAYEEIRQQSKSLKNVAQICLKTLKSFPSAAEGLLEALIMNVGLDERARNGSIPRKVSGASRLSNETTTGSNASPSCSDQTTVQRLFGWIESLPADLDG</sequence>
<dbReference type="GO" id="GO:0005634">
    <property type="term" value="C:nucleus"/>
    <property type="evidence" value="ECO:0007669"/>
    <property type="project" value="TreeGrafter"/>
</dbReference>
<dbReference type="Proteomes" id="UP000319663">
    <property type="component" value="Unassembled WGS sequence"/>
</dbReference>
<evidence type="ECO:0000256" key="2">
    <source>
        <dbReference type="ARBA" id="ARBA00023015"/>
    </source>
</evidence>
<comment type="caution">
    <text evidence="8">The sequence shown here is derived from an EMBL/GenBank/DDBJ whole genome shotgun (WGS) entry which is preliminary data.</text>
</comment>
<evidence type="ECO:0000256" key="3">
    <source>
        <dbReference type="ARBA" id="ARBA00023125"/>
    </source>
</evidence>
<evidence type="ECO:0000256" key="6">
    <source>
        <dbReference type="SAM" id="MobiDB-lite"/>
    </source>
</evidence>
<dbReference type="GO" id="GO:0000435">
    <property type="term" value="P:positive regulation of transcription from RNA polymerase II promoter by galactose"/>
    <property type="evidence" value="ECO:0007669"/>
    <property type="project" value="TreeGrafter"/>
</dbReference>
<keyword evidence="3" id="KW-0238">DNA-binding</keyword>
<evidence type="ECO:0000259" key="7">
    <source>
        <dbReference type="PROSITE" id="PS50048"/>
    </source>
</evidence>
<dbReference type="Gene3D" id="4.10.240.10">
    <property type="entry name" value="Zn(2)-C6 fungal-type DNA-binding domain"/>
    <property type="match status" value="1"/>
</dbReference>
<protein>
    <recommendedName>
        <fullName evidence="7">Zn(2)-C6 fungal-type domain-containing protein</fullName>
    </recommendedName>
</protein>
<dbReference type="CDD" id="cd00067">
    <property type="entry name" value="GAL4"/>
    <property type="match status" value="1"/>
</dbReference>
<proteinExistence type="predicted"/>
<dbReference type="GO" id="GO:0000978">
    <property type="term" value="F:RNA polymerase II cis-regulatory region sequence-specific DNA binding"/>
    <property type="evidence" value="ECO:0007669"/>
    <property type="project" value="TreeGrafter"/>
</dbReference>
<dbReference type="InterPro" id="IPR001138">
    <property type="entry name" value="Zn2Cys6_DnaBD"/>
</dbReference>
<evidence type="ECO:0000313" key="9">
    <source>
        <dbReference type="Proteomes" id="UP000319663"/>
    </source>
</evidence>
<organism evidence="8 9">
    <name type="scientific">Monascus purpureus</name>
    <name type="common">Red mold</name>
    <name type="synonym">Monascus anka</name>
    <dbReference type="NCBI Taxonomy" id="5098"/>
    <lineage>
        <taxon>Eukaryota</taxon>
        <taxon>Fungi</taxon>
        <taxon>Dikarya</taxon>
        <taxon>Ascomycota</taxon>
        <taxon>Pezizomycotina</taxon>
        <taxon>Eurotiomycetes</taxon>
        <taxon>Eurotiomycetidae</taxon>
        <taxon>Eurotiales</taxon>
        <taxon>Aspergillaceae</taxon>
        <taxon>Monascus</taxon>
    </lineage>
</organism>
<dbReference type="SUPFAM" id="SSF57701">
    <property type="entry name" value="Zn2/Cys6 DNA-binding domain"/>
    <property type="match status" value="1"/>
</dbReference>
<dbReference type="SMART" id="SM00066">
    <property type="entry name" value="GAL4"/>
    <property type="match status" value="1"/>
</dbReference>
<keyword evidence="5" id="KW-0539">Nucleus</keyword>
<feature type="region of interest" description="Disordered" evidence="6">
    <location>
        <begin position="102"/>
        <end position="142"/>
    </location>
</feature>
<dbReference type="Pfam" id="PF00172">
    <property type="entry name" value="Zn_clus"/>
    <property type="match status" value="1"/>
</dbReference>
<dbReference type="PANTHER" id="PTHR47424">
    <property type="entry name" value="REGULATORY PROTEIN GAL4"/>
    <property type="match status" value="1"/>
</dbReference>
<dbReference type="InterPro" id="IPR007219">
    <property type="entry name" value="XnlR_reg_dom"/>
</dbReference>
<feature type="region of interest" description="Disordered" evidence="6">
    <location>
        <begin position="39"/>
        <end position="72"/>
    </location>
</feature>
<keyword evidence="1" id="KW-0479">Metal-binding</keyword>
<dbReference type="SMART" id="SM00906">
    <property type="entry name" value="Fungal_trans"/>
    <property type="match status" value="1"/>
</dbReference>
<dbReference type="PANTHER" id="PTHR47424:SF3">
    <property type="entry name" value="REGULATORY PROTEIN GAL4"/>
    <property type="match status" value="1"/>
</dbReference>
<dbReference type="AlphaFoldDB" id="A0A507R771"/>
<gene>
    <name evidence="8" type="ORF">MPDQ_002974</name>
</gene>
<feature type="compositionally biased region" description="Polar residues" evidence="6">
    <location>
        <begin position="709"/>
        <end position="727"/>
    </location>
</feature>
<keyword evidence="9" id="KW-1185">Reference proteome</keyword>
<evidence type="ECO:0000256" key="5">
    <source>
        <dbReference type="ARBA" id="ARBA00023242"/>
    </source>
</evidence>
<dbReference type="PROSITE" id="PS50048">
    <property type="entry name" value="ZN2_CY6_FUNGAL_2"/>
    <property type="match status" value="1"/>
</dbReference>
<name>A0A507R771_MONPU</name>
<dbReference type="STRING" id="5098.A0A507R771"/>
<feature type="domain" description="Zn(2)-C6 fungal-type" evidence="7">
    <location>
        <begin position="7"/>
        <end position="39"/>
    </location>
</feature>
<accession>A0A507R771</accession>
<dbReference type="EMBL" id="VIFY01000002">
    <property type="protein sequence ID" value="TQB77337.1"/>
    <property type="molecule type" value="Genomic_DNA"/>
</dbReference>
<dbReference type="GO" id="GO:0008270">
    <property type="term" value="F:zinc ion binding"/>
    <property type="evidence" value="ECO:0007669"/>
    <property type="project" value="InterPro"/>
</dbReference>
<reference evidence="8 9" key="1">
    <citation type="submission" date="2019-06" db="EMBL/GenBank/DDBJ databases">
        <title>Wine fermentation using esterase from Monascus purpureus.</title>
        <authorList>
            <person name="Geng C."/>
            <person name="Zhang Y."/>
        </authorList>
    </citation>
    <scope>NUCLEOTIDE SEQUENCE [LARGE SCALE GENOMIC DNA]</scope>
    <source>
        <strain evidence="8">HQ1</strain>
    </source>
</reference>
<dbReference type="InterPro" id="IPR036864">
    <property type="entry name" value="Zn2-C6_fun-type_DNA-bd_sf"/>
</dbReference>
<dbReference type="PROSITE" id="PS00463">
    <property type="entry name" value="ZN2_CY6_FUNGAL_1"/>
    <property type="match status" value="1"/>
</dbReference>
<keyword evidence="4" id="KW-0804">Transcription</keyword>
<dbReference type="GO" id="GO:0000981">
    <property type="term" value="F:DNA-binding transcription factor activity, RNA polymerase II-specific"/>
    <property type="evidence" value="ECO:0007669"/>
    <property type="project" value="InterPro"/>
</dbReference>
<dbReference type="Pfam" id="PF04082">
    <property type="entry name" value="Fungal_trans"/>
    <property type="match status" value="1"/>
</dbReference>
<dbReference type="GO" id="GO:0006351">
    <property type="term" value="P:DNA-templated transcription"/>
    <property type="evidence" value="ECO:0007669"/>
    <property type="project" value="InterPro"/>
</dbReference>
<dbReference type="InterPro" id="IPR051127">
    <property type="entry name" value="Fungal_SecMet_Regulators"/>
</dbReference>
<dbReference type="CDD" id="cd12148">
    <property type="entry name" value="fungal_TF_MHR"/>
    <property type="match status" value="1"/>
</dbReference>
<feature type="region of interest" description="Disordered" evidence="6">
    <location>
        <begin position="703"/>
        <end position="727"/>
    </location>
</feature>
<evidence type="ECO:0000313" key="8">
    <source>
        <dbReference type="EMBL" id="TQB77337.1"/>
    </source>
</evidence>